<feature type="signal peptide" evidence="1">
    <location>
        <begin position="1"/>
        <end position="26"/>
    </location>
</feature>
<evidence type="ECO:0000313" key="3">
    <source>
        <dbReference type="Proteomes" id="UP001501508"/>
    </source>
</evidence>
<evidence type="ECO:0008006" key="4">
    <source>
        <dbReference type="Google" id="ProtNLM"/>
    </source>
</evidence>
<dbReference type="SUPFAM" id="SSF51126">
    <property type="entry name" value="Pectin lyase-like"/>
    <property type="match status" value="3"/>
</dbReference>
<dbReference type="InterPro" id="IPR012334">
    <property type="entry name" value="Pectin_lyas_fold"/>
</dbReference>
<accession>A0ABP8LWE5</accession>
<gene>
    <name evidence="2" type="ORF">GCM10023091_19550</name>
</gene>
<name>A0ABP8LWE5_9BACT</name>
<dbReference type="Gene3D" id="2.160.20.10">
    <property type="entry name" value="Single-stranded right-handed beta-helix, Pectin lyase-like"/>
    <property type="match status" value="3"/>
</dbReference>
<feature type="chain" id="PRO_5045872317" description="T9SS type A sorting domain-containing protein" evidence="1">
    <location>
        <begin position="27"/>
        <end position="1463"/>
    </location>
</feature>
<evidence type="ECO:0000313" key="2">
    <source>
        <dbReference type="EMBL" id="GAA4438669.1"/>
    </source>
</evidence>
<keyword evidence="1" id="KW-0732">Signal</keyword>
<dbReference type="InterPro" id="IPR006626">
    <property type="entry name" value="PbH1"/>
</dbReference>
<keyword evidence="3" id="KW-1185">Reference proteome</keyword>
<protein>
    <recommendedName>
        <fullName evidence="4">T9SS type A sorting domain-containing protein</fullName>
    </recommendedName>
</protein>
<dbReference type="Proteomes" id="UP001501508">
    <property type="component" value="Unassembled WGS sequence"/>
</dbReference>
<dbReference type="PANTHER" id="PTHR11319">
    <property type="entry name" value="G PROTEIN-COUPLED RECEPTOR-RELATED"/>
    <property type="match status" value="1"/>
</dbReference>
<organism evidence="2 3">
    <name type="scientific">Ravibacter arvi</name>
    <dbReference type="NCBI Taxonomy" id="2051041"/>
    <lineage>
        <taxon>Bacteria</taxon>
        <taxon>Pseudomonadati</taxon>
        <taxon>Bacteroidota</taxon>
        <taxon>Cytophagia</taxon>
        <taxon>Cytophagales</taxon>
        <taxon>Spirosomataceae</taxon>
        <taxon>Ravibacter</taxon>
    </lineage>
</organism>
<dbReference type="PANTHER" id="PTHR11319:SF35">
    <property type="entry name" value="OUTER MEMBRANE PROTEIN PMPC-RELATED"/>
    <property type="match status" value="1"/>
</dbReference>
<dbReference type="NCBIfam" id="NF041518">
    <property type="entry name" value="choice_anch_Q"/>
    <property type="match status" value="2"/>
</dbReference>
<sequence>MKPTFPTLMKYLLLLTGILAGVQAIAQTPDANGIVYVKPTATGSGDGSSWGDATSDLHNAIQAANVQKVFVAEGTYKVGAHSFIMKNGVEVYGGFNPGAGIDDLSDSRIIPTSTTFSGGSILDGEDTRPVIWNVCASDQQMDHTAVLDGFTVANGHHYSGGGIYNVYASPTFRNLLIKNNIADGGGGGIYNEYAAPVIMNTIFYKNFAQEGGAIWDATVAAVPMTLTNVSFIKNEALYSYVTIRGTGVVDTRSDVIFTNVTMADNYGYAIFLNGGARTIRNSIILGGIRIKSGSYQAQYSGIEGHAETSDGNLSAVGLNRDVLFNSPQTEDYTLRSCSPAINAGDNALYTDLNSGVRDLAGNARLINGTIDLGAYETGKIAGTPDANGVIYVKTIASGNGSGNSWANATDNLRGAAHLNGVRQVWVEKGIYNFEVETGTWPWSWALYKFGSSLAMKNNVAIYGGFDPGNGVNDLNDARILPDADNLQGTIINGSNAVPGVWNIFTEATALDHTAVLDGFTLTGGDSETDGAGINNEYASPTLRNLVIKGNTAVYGAGVFNRNASPVMTNVVIKNNSASADGGGMYNDASSVPLMTNVHVTGNSGRHGGGIYNRNSSPVLTNVVVTGNTASATGGGMYNSSSSAPRLLNVSMAGNLPDAFRSDNSNVSLANTIVYGAIDDIQYTSSYSLVENSTSTANGNIDATGIAVTDVFADPANGDYRLKPTSPAVDGGSNDLYPGLNNLTTDLAGNARVYNFAGSGAIDMGAYESSYEVTITPDVNGVVYVQTARAGNGTGSSWANATRDLQGAINAAGANTVWVATGKYNVPSPNSFVMKNNVAIYGGFDPVNGIDDLDDQRILPAHGTEEGSVLAGKGERPVIWNNQNGLTETAILDGFTIKDGASSTNGGGIMNAYASPTLRNLVIKANYATNGGGGISNLYSSPAIVNVAITGNSAGIGGGGILNVETSSPSLVNVQITGNSAPAGAGVWFHTGSGIATFTQVTLAANYPGEAAAIVSGTVNLNNSIVYGGVTGSYNARYSLVEGNTPGGEGNPDATGITPGDLFSDPAAGDFTLAACSPATNAGAFDVSGLNLPAFDLGGKPRLFAGRVDLGAHENIHIAGNPGIASLPAEVKGWQKKNGTTNYYNSCNEMLASVETTGAADNIEGLTTARVWIDGVQAAQYVRRHYEITPAGNAAAASGRVILYFTQSDFDAFNAANPALPLPDGPSGNVANLLVEKRGGTSSDGTGRPHTYPGEPETISNVTVVWNSMQQRWEVSFNTTGFSGFFVKTLAGPLPVRWISFTAGLNDNGHSVLEWKADEANVAGYQVERSSNARDFYVIGTRAAGGTGIVQYSFTDPHAVVGLVYYRIRETDLDGALGYSRIERVQGRAESALKAYPNPARDQVTVRVGTEYLGTSLRLVNAAGVGLQQLTVREPVLVLHLDRYPPGIYMLCTFDGRVVRVIKE</sequence>
<comment type="caution">
    <text evidence="2">The sequence shown here is derived from an EMBL/GenBank/DDBJ whole genome shotgun (WGS) entry which is preliminary data.</text>
</comment>
<dbReference type="InterPro" id="IPR011050">
    <property type="entry name" value="Pectin_lyase_fold/virulence"/>
</dbReference>
<dbReference type="SMART" id="SM00710">
    <property type="entry name" value="PbH1"/>
    <property type="match status" value="8"/>
</dbReference>
<dbReference type="EMBL" id="BAABEY010000020">
    <property type="protein sequence ID" value="GAA4438669.1"/>
    <property type="molecule type" value="Genomic_DNA"/>
</dbReference>
<proteinExistence type="predicted"/>
<dbReference type="InterPro" id="IPR059226">
    <property type="entry name" value="Choice_anch_Q_dom"/>
</dbReference>
<reference evidence="3" key="1">
    <citation type="journal article" date="2019" name="Int. J. Syst. Evol. Microbiol.">
        <title>The Global Catalogue of Microorganisms (GCM) 10K type strain sequencing project: providing services to taxonomists for standard genome sequencing and annotation.</title>
        <authorList>
            <consortium name="The Broad Institute Genomics Platform"/>
            <consortium name="The Broad Institute Genome Sequencing Center for Infectious Disease"/>
            <person name="Wu L."/>
            <person name="Ma J."/>
        </authorList>
    </citation>
    <scope>NUCLEOTIDE SEQUENCE [LARGE SCALE GENOMIC DNA]</scope>
    <source>
        <strain evidence="3">JCM 31920</strain>
    </source>
</reference>
<evidence type="ECO:0000256" key="1">
    <source>
        <dbReference type="SAM" id="SignalP"/>
    </source>
</evidence>